<evidence type="ECO:0000313" key="2">
    <source>
        <dbReference type="EMBL" id="KAK8898610.1"/>
    </source>
</evidence>
<protein>
    <recommendedName>
        <fullName evidence="4">MARVEL domain-containing protein</fullName>
    </recommendedName>
</protein>
<proteinExistence type="predicted"/>
<feature type="transmembrane region" description="Helical" evidence="1">
    <location>
        <begin position="83"/>
        <end position="106"/>
    </location>
</feature>
<evidence type="ECO:0000256" key="1">
    <source>
        <dbReference type="SAM" id="Phobius"/>
    </source>
</evidence>
<gene>
    <name evidence="2" type="ORF">M9Y10_000902</name>
</gene>
<organism evidence="2 3">
    <name type="scientific">Tritrichomonas musculus</name>
    <dbReference type="NCBI Taxonomy" id="1915356"/>
    <lineage>
        <taxon>Eukaryota</taxon>
        <taxon>Metamonada</taxon>
        <taxon>Parabasalia</taxon>
        <taxon>Tritrichomonadida</taxon>
        <taxon>Tritrichomonadidae</taxon>
        <taxon>Tritrichomonas</taxon>
    </lineage>
</organism>
<dbReference type="Proteomes" id="UP001470230">
    <property type="component" value="Unassembled WGS sequence"/>
</dbReference>
<keyword evidence="1" id="KW-1133">Transmembrane helix</keyword>
<evidence type="ECO:0000313" key="3">
    <source>
        <dbReference type="Proteomes" id="UP001470230"/>
    </source>
</evidence>
<evidence type="ECO:0008006" key="4">
    <source>
        <dbReference type="Google" id="ProtNLM"/>
    </source>
</evidence>
<comment type="caution">
    <text evidence="2">The sequence shown here is derived from an EMBL/GenBank/DDBJ whole genome shotgun (WGS) entry which is preliminary data.</text>
</comment>
<feature type="transmembrane region" description="Helical" evidence="1">
    <location>
        <begin position="48"/>
        <end position="71"/>
    </location>
</feature>
<keyword evidence="3" id="KW-1185">Reference proteome</keyword>
<sequence length="221" mass="25052">MIPSIGEIVVKIAWALISFLSFVYLSLISQQLLDPYYPAFASSAPGNFFAYGLFFFIVSVCCSILSYFHFFLSTGPLSILTNIASASLFCFFTLSFAVCFGTKAFFNKTDIQVYQNSIVLCNTDQVLCDQFKQTIGDITMPNKELQNLATKYVQKRTVLAARTSLLITASWIIIHSIFLNYLFHKNDDSIVQYNKAKEDENVHISDDFSNMNDVEKEQYNS</sequence>
<reference evidence="2 3" key="1">
    <citation type="submission" date="2024-04" db="EMBL/GenBank/DDBJ databases">
        <title>Tritrichomonas musculus Genome.</title>
        <authorList>
            <person name="Alves-Ferreira E."/>
            <person name="Grigg M."/>
            <person name="Lorenzi H."/>
            <person name="Galac M."/>
        </authorList>
    </citation>
    <scope>NUCLEOTIDE SEQUENCE [LARGE SCALE GENOMIC DNA]</scope>
    <source>
        <strain evidence="2 3">EAF2021</strain>
    </source>
</reference>
<keyword evidence="1" id="KW-0812">Transmembrane</keyword>
<dbReference type="EMBL" id="JAPFFF010000001">
    <property type="protein sequence ID" value="KAK8898610.1"/>
    <property type="molecule type" value="Genomic_DNA"/>
</dbReference>
<keyword evidence="1" id="KW-0472">Membrane</keyword>
<name>A0ABR2L8M9_9EUKA</name>
<feature type="transmembrane region" description="Helical" evidence="1">
    <location>
        <begin position="165"/>
        <end position="183"/>
    </location>
</feature>
<accession>A0ABR2L8M9</accession>
<feature type="transmembrane region" description="Helical" evidence="1">
    <location>
        <begin position="12"/>
        <end position="28"/>
    </location>
</feature>